<feature type="DNA-binding region" description="Fork-head" evidence="6">
    <location>
        <begin position="3"/>
        <end position="97"/>
    </location>
</feature>
<dbReference type="InterPro" id="IPR030456">
    <property type="entry name" value="TF_fork_head_CS_2"/>
</dbReference>
<evidence type="ECO:0000313" key="9">
    <source>
        <dbReference type="EnsemblMetazoa" id="HelroP144946"/>
    </source>
</evidence>
<dbReference type="STRING" id="6412.T1EJH3"/>
<keyword evidence="4" id="KW-0804">Transcription</keyword>
<gene>
    <name evidence="9" type="primary">20196723</name>
    <name evidence="8" type="ORF">HELRODRAFT_144946</name>
</gene>
<evidence type="ECO:0000256" key="1">
    <source>
        <dbReference type="ARBA" id="ARBA00004123"/>
    </source>
</evidence>
<dbReference type="EMBL" id="KB096275">
    <property type="protein sequence ID" value="ESO07046.1"/>
    <property type="molecule type" value="Genomic_DNA"/>
</dbReference>
<evidence type="ECO:0000256" key="6">
    <source>
        <dbReference type="PROSITE-ProRule" id="PRU00089"/>
    </source>
</evidence>
<keyword evidence="3 6" id="KW-0238">DNA-binding</keyword>
<organism evidence="9 10">
    <name type="scientific">Helobdella robusta</name>
    <name type="common">Californian leech</name>
    <dbReference type="NCBI Taxonomy" id="6412"/>
    <lineage>
        <taxon>Eukaryota</taxon>
        <taxon>Metazoa</taxon>
        <taxon>Spiralia</taxon>
        <taxon>Lophotrochozoa</taxon>
        <taxon>Annelida</taxon>
        <taxon>Clitellata</taxon>
        <taxon>Hirudinea</taxon>
        <taxon>Rhynchobdellida</taxon>
        <taxon>Glossiphoniidae</taxon>
        <taxon>Helobdella</taxon>
    </lineage>
</organism>
<dbReference type="Gene3D" id="1.10.10.10">
    <property type="entry name" value="Winged helix-like DNA-binding domain superfamily/Winged helix DNA-binding domain"/>
    <property type="match status" value="1"/>
</dbReference>
<dbReference type="KEGG" id="hro:HELRODRAFT_144946"/>
<dbReference type="PANTHER" id="PTHR13962">
    <property type="entry name" value="FORKHEAD BOX PROTEIN N3-LIKE PROTEIN-RELATED"/>
    <property type="match status" value="1"/>
</dbReference>
<dbReference type="EMBL" id="AMQM01003780">
    <property type="status" value="NOT_ANNOTATED_CDS"/>
    <property type="molecule type" value="Genomic_DNA"/>
</dbReference>
<dbReference type="SUPFAM" id="SSF46785">
    <property type="entry name" value="Winged helix' DNA-binding domain"/>
    <property type="match status" value="1"/>
</dbReference>
<evidence type="ECO:0000259" key="7">
    <source>
        <dbReference type="PROSITE" id="PS50039"/>
    </source>
</evidence>
<name>T1EJH3_HELRO</name>
<dbReference type="PROSITE" id="PS00658">
    <property type="entry name" value="FORK_HEAD_2"/>
    <property type="match status" value="1"/>
</dbReference>
<evidence type="ECO:0000313" key="10">
    <source>
        <dbReference type="Proteomes" id="UP000015101"/>
    </source>
</evidence>
<sequence length="103" mass="11850">SSKPPFSFTVLILMAIDSSPSKQLLVKEIYKWVETNFPYYNRARKGWKNSVRHNLSLSKCFTKVEKDKSTGMGKGSYWTINPAHSVNLSQAFRKTGQHPYHQV</sequence>
<keyword evidence="2" id="KW-0805">Transcription regulation</keyword>
<dbReference type="EnsemblMetazoa" id="HelroT144946">
    <property type="protein sequence ID" value="HelroP144946"/>
    <property type="gene ID" value="HelroG144946"/>
</dbReference>
<evidence type="ECO:0000313" key="8">
    <source>
        <dbReference type="EMBL" id="ESO07046.1"/>
    </source>
</evidence>
<evidence type="ECO:0000256" key="5">
    <source>
        <dbReference type="ARBA" id="ARBA00023242"/>
    </source>
</evidence>
<keyword evidence="10" id="KW-1185">Reference proteome</keyword>
<dbReference type="InterPro" id="IPR018122">
    <property type="entry name" value="TF_fork_head_CS_1"/>
</dbReference>
<dbReference type="RefSeq" id="XP_009015142.1">
    <property type="nucleotide sequence ID" value="XM_009016894.1"/>
</dbReference>
<dbReference type="OrthoDB" id="5954824at2759"/>
<dbReference type="HOGENOM" id="CLU_077699_6_1_1"/>
<dbReference type="PANTHER" id="PTHR13962:SF22">
    <property type="entry name" value="FORKHEAD BOX PROTEIN N3-LIKE PROTEIN"/>
    <property type="match status" value="1"/>
</dbReference>
<dbReference type="eggNOG" id="KOG2294">
    <property type="taxonomic scope" value="Eukaryota"/>
</dbReference>
<dbReference type="PRINTS" id="PR00053">
    <property type="entry name" value="FORKHEAD"/>
</dbReference>
<dbReference type="SMART" id="SM00339">
    <property type="entry name" value="FH"/>
    <property type="match status" value="1"/>
</dbReference>
<evidence type="ECO:0000256" key="3">
    <source>
        <dbReference type="ARBA" id="ARBA00023125"/>
    </source>
</evidence>
<keyword evidence="5 6" id="KW-0539">Nucleus</keyword>
<dbReference type="InterPro" id="IPR001766">
    <property type="entry name" value="Fork_head_dom"/>
</dbReference>
<dbReference type="FunFam" id="1.10.10.10:FF:000135">
    <property type="entry name" value="forkhead box protein G1"/>
    <property type="match status" value="1"/>
</dbReference>
<reference evidence="10" key="1">
    <citation type="submission" date="2012-12" db="EMBL/GenBank/DDBJ databases">
        <authorList>
            <person name="Hellsten U."/>
            <person name="Grimwood J."/>
            <person name="Chapman J.A."/>
            <person name="Shapiro H."/>
            <person name="Aerts A."/>
            <person name="Otillar R.P."/>
            <person name="Terry A.Y."/>
            <person name="Boore J.L."/>
            <person name="Simakov O."/>
            <person name="Marletaz F."/>
            <person name="Cho S.-J."/>
            <person name="Edsinger-Gonzales E."/>
            <person name="Havlak P."/>
            <person name="Kuo D.-H."/>
            <person name="Larsson T."/>
            <person name="Lv J."/>
            <person name="Arendt D."/>
            <person name="Savage R."/>
            <person name="Osoegawa K."/>
            <person name="de Jong P."/>
            <person name="Lindberg D.R."/>
            <person name="Seaver E.C."/>
            <person name="Weisblat D.A."/>
            <person name="Putnam N.H."/>
            <person name="Grigoriev I.V."/>
            <person name="Rokhsar D.S."/>
        </authorList>
    </citation>
    <scope>NUCLEOTIDE SEQUENCE</scope>
</reference>
<dbReference type="InterPro" id="IPR036390">
    <property type="entry name" value="WH_DNA-bd_sf"/>
</dbReference>
<dbReference type="InParanoid" id="T1EJH3"/>
<comment type="subcellular location">
    <subcellularLocation>
        <location evidence="1 6">Nucleus</location>
    </subcellularLocation>
</comment>
<protein>
    <recommendedName>
        <fullName evidence="7">Fork-head domain-containing protein</fullName>
    </recommendedName>
</protein>
<feature type="domain" description="Fork-head" evidence="7">
    <location>
        <begin position="3"/>
        <end position="97"/>
    </location>
</feature>
<dbReference type="AlphaFoldDB" id="T1EJH3"/>
<dbReference type="GO" id="GO:0005634">
    <property type="term" value="C:nucleus"/>
    <property type="evidence" value="ECO:0007669"/>
    <property type="project" value="UniProtKB-SubCell"/>
</dbReference>
<dbReference type="GO" id="GO:0043565">
    <property type="term" value="F:sequence-specific DNA binding"/>
    <property type="evidence" value="ECO:0007669"/>
    <property type="project" value="InterPro"/>
</dbReference>
<dbReference type="CTD" id="20196723"/>
<proteinExistence type="predicted"/>
<reference evidence="9" key="3">
    <citation type="submission" date="2015-06" db="UniProtKB">
        <authorList>
            <consortium name="EnsemblMetazoa"/>
        </authorList>
    </citation>
    <scope>IDENTIFICATION</scope>
</reference>
<dbReference type="PROSITE" id="PS50039">
    <property type="entry name" value="FORK_HEAD_3"/>
    <property type="match status" value="1"/>
</dbReference>
<accession>T1EJH3</accession>
<evidence type="ECO:0000256" key="2">
    <source>
        <dbReference type="ARBA" id="ARBA00023015"/>
    </source>
</evidence>
<dbReference type="InterPro" id="IPR036388">
    <property type="entry name" value="WH-like_DNA-bd_sf"/>
</dbReference>
<reference evidence="8 10" key="2">
    <citation type="journal article" date="2013" name="Nature">
        <title>Insights into bilaterian evolution from three spiralian genomes.</title>
        <authorList>
            <person name="Simakov O."/>
            <person name="Marletaz F."/>
            <person name="Cho S.J."/>
            <person name="Edsinger-Gonzales E."/>
            <person name="Havlak P."/>
            <person name="Hellsten U."/>
            <person name="Kuo D.H."/>
            <person name="Larsson T."/>
            <person name="Lv J."/>
            <person name="Arendt D."/>
            <person name="Savage R."/>
            <person name="Osoegawa K."/>
            <person name="de Jong P."/>
            <person name="Grimwood J."/>
            <person name="Chapman J.A."/>
            <person name="Shapiro H."/>
            <person name="Aerts A."/>
            <person name="Otillar R.P."/>
            <person name="Terry A.Y."/>
            <person name="Boore J.L."/>
            <person name="Grigoriev I.V."/>
            <person name="Lindberg D.R."/>
            <person name="Seaver E.C."/>
            <person name="Weisblat D.A."/>
            <person name="Putnam N.H."/>
            <person name="Rokhsar D.S."/>
        </authorList>
    </citation>
    <scope>NUCLEOTIDE SEQUENCE</scope>
</reference>
<evidence type="ECO:0000256" key="4">
    <source>
        <dbReference type="ARBA" id="ARBA00023163"/>
    </source>
</evidence>
<dbReference type="GO" id="GO:0003700">
    <property type="term" value="F:DNA-binding transcription factor activity"/>
    <property type="evidence" value="ECO:0007669"/>
    <property type="project" value="InterPro"/>
</dbReference>
<dbReference type="InterPro" id="IPR047119">
    <property type="entry name" value="FOXN2/3-like"/>
</dbReference>
<dbReference type="Proteomes" id="UP000015101">
    <property type="component" value="Unassembled WGS sequence"/>
</dbReference>
<dbReference type="GeneID" id="20196723"/>
<dbReference type="Pfam" id="PF00250">
    <property type="entry name" value="Forkhead"/>
    <property type="match status" value="1"/>
</dbReference>
<dbReference type="PROSITE" id="PS00657">
    <property type="entry name" value="FORK_HEAD_1"/>
    <property type="match status" value="1"/>
</dbReference>
<dbReference type="OMA" id="CHDINCK"/>